<evidence type="ECO:0000256" key="1">
    <source>
        <dbReference type="SAM" id="Phobius"/>
    </source>
</evidence>
<proteinExistence type="predicted"/>
<dbReference type="OrthoDB" id="6522758at2"/>
<protein>
    <recommendedName>
        <fullName evidence="4">DUF2878 domain-containing protein</fullName>
    </recommendedName>
</protein>
<name>A0A1I0AHC9_THASX</name>
<keyword evidence="1" id="KW-0812">Transmembrane</keyword>
<dbReference type="AlphaFoldDB" id="A0A1I0AHC9"/>
<organism evidence="2 3">
    <name type="scientific">Thalassotalea agarivorans</name>
    <name type="common">Thalassomonas agarivorans</name>
    <dbReference type="NCBI Taxonomy" id="349064"/>
    <lineage>
        <taxon>Bacteria</taxon>
        <taxon>Pseudomonadati</taxon>
        <taxon>Pseudomonadota</taxon>
        <taxon>Gammaproteobacteria</taxon>
        <taxon>Alteromonadales</taxon>
        <taxon>Colwelliaceae</taxon>
        <taxon>Thalassotalea</taxon>
    </lineage>
</organism>
<sequence>MQLDFWKNSGLFWHGLTFNVIWIVCVVFQVPILAAALALAWLECSFPSKVKWQQLTTIALLGIVVDFLFTYLGFFAFSADTLSPIWLAFIWFCFARFALVFVDKFSLSFINMALLSAIAGPSSYFAAYKAGAIAIDWQRTEFLVCYILFWAGVLPLVKYLRSKS</sequence>
<feature type="transmembrane region" description="Helical" evidence="1">
    <location>
        <begin position="83"/>
        <end position="102"/>
    </location>
</feature>
<evidence type="ECO:0000313" key="3">
    <source>
        <dbReference type="Proteomes" id="UP000199308"/>
    </source>
</evidence>
<keyword evidence="1" id="KW-1133">Transmembrane helix</keyword>
<gene>
    <name evidence="2" type="ORF">SAMN05660429_00707</name>
</gene>
<dbReference type="Proteomes" id="UP000199308">
    <property type="component" value="Unassembled WGS sequence"/>
</dbReference>
<accession>A0A1I0AHC9</accession>
<dbReference type="STRING" id="349064.SAMN05660429_00707"/>
<dbReference type="Pfam" id="PF11086">
    <property type="entry name" value="DUF2878"/>
    <property type="match status" value="1"/>
</dbReference>
<reference evidence="2 3" key="1">
    <citation type="submission" date="2016-10" db="EMBL/GenBank/DDBJ databases">
        <authorList>
            <person name="de Groot N.N."/>
        </authorList>
    </citation>
    <scope>NUCLEOTIDE SEQUENCE [LARGE SCALE GENOMIC DNA]</scope>
    <source>
        <strain evidence="2 3">DSM 19706</strain>
    </source>
</reference>
<keyword evidence="1" id="KW-0472">Membrane</keyword>
<keyword evidence="3" id="KW-1185">Reference proteome</keyword>
<feature type="transmembrane region" description="Helical" evidence="1">
    <location>
        <begin position="140"/>
        <end position="160"/>
    </location>
</feature>
<feature type="transmembrane region" description="Helical" evidence="1">
    <location>
        <begin position="20"/>
        <end position="42"/>
    </location>
</feature>
<feature type="transmembrane region" description="Helical" evidence="1">
    <location>
        <begin position="109"/>
        <end position="128"/>
    </location>
</feature>
<feature type="transmembrane region" description="Helical" evidence="1">
    <location>
        <begin position="54"/>
        <end position="77"/>
    </location>
</feature>
<evidence type="ECO:0000313" key="2">
    <source>
        <dbReference type="EMBL" id="SES93677.1"/>
    </source>
</evidence>
<evidence type="ECO:0008006" key="4">
    <source>
        <dbReference type="Google" id="ProtNLM"/>
    </source>
</evidence>
<dbReference type="EMBL" id="FOHK01000003">
    <property type="protein sequence ID" value="SES93677.1"/>
    <property type="molecule type" value="Genomic_DNA"/>
</dbReference>
<dbReference type="InterPro" id="IPR021306">
    <property type="entry name" value="DUF2878"/>
</dbReference>
<dbReference type="RefSeq" id="WP_093327735.1">
    <property type="nucleotide sequence ID" value="NZ_AP027363.1"/>
</dbReference>